<keyword evidence="3" id="KW-0456">Lyase</keyword>
<dbReference type="AlphaFoldDB" id="A0AAV1XNZ1"/>
<dbReference type="EMBL" id="CAXHTB010000017">
    <property type="protein sequence ID" value="CAL0323291.1"/>
    <property type="molecule type" value="Genomic_DNA"/>
</dbReference>
<evidence type="ECO:0000259" key="4">
    <source>
        <dbReference type="Pfam" id="PF03936"/>
    </source>
</evidence>
<dbReference type="GO" id="GO:0000287">
    <property type="term" value="F:magnesium ion binding"/>
    <property type="evidence" value="ECO:0007669"/>
    <property type="project" value="InterPro"/>
</dbReference>
<dbReference type="GO" id="GO:0010333">
    <property type="term" value="F:terpene synthase activity"/>
    <property type="evidence" value="ECO:0007669"/>
    <property type="project" value="InterPro"/>
</dbReference>
<dbReference type="InterPro" id="IPR050148">
    <property type="entry name" value="Terpene_synthase-like"/>
</dbReference>
<gene>
    <name evidence="5" type="ORF">LLUT_LOCUS24351</name>
</gene>
<accession>A0AAV1XNZ1</accession>
<comment type="caution">
    <text evidence="5">The sequence shown here is derived from an EMBL/GenBank/DDBJ whole genome shotgun (WGS) entry which is preliminary data.</text>
</comment>
<dbReference type="InterPro" id="IPR005630">
    <property type="entry name" value="Terpene_synthase_metal-bd"/>
</dbReference>
<dbReference type="Gene3D" id="1.10.600.10">
    <property type="entry name" value="Farnesyl Diphosphate Synthase"/>
    <property type="match status" value="2"/>
</dbReference>
<dbReference type="InterPro" id="IPR008949">
    <property type="entry name" value="Isoprenoid_synthase_dom_sf"/>
</dbReference>
<dbReference type="PANTHER" id="PTHR31225">
    <property type="entry name" value="OS04G0344100 PROTEIN-RELATED"/>
    <property type="match status" value="1"/>
</dbReference>
<dbReference type="Proteomes" id="UP001497480">
    <property type="component" value="Unassembled WGS sequence"/>
</dbReference>
<reference evidence="5 6" key="1">
    <citation type="submission" date="2024-03" db="EMBL/GenBank/DDBJ databases">
        <authorList>
            <person name="Martinez-Hernandez J."/>
        </authorList>
    </citation>
    <scope>NUCLEOTIDE SEQUENCE [LARGE SCALE GENOMIC DNA]</scope>
</reference>
<organism evidence="5 6">
    <name type="scientific">Lupinus luteus</name>
    <name type="common">European yellow lupine</name>
    <dbReference type="NCBI Taxonomy" id="3873"/>
    <lineage>
        <taxon>Eukaryota</taxon>
        <taxon>Viridiplantae</taxon>
        <taxon>Streptophyta</taxon>
        <taxon>Embryophyta</taxon>
        <taxon>Tracheophyta</taxon>
        <taxon>Spermatophyta</taxon>
        <taxon>Magnoliopsida</taxon>
        <taxon>eudicotyledons</taxon>
        <taxon>Gunneridae</taxon>
        <taxon>Pentapetalae</taxon>
        <taxon>rosids</taxon>
        <taxon>fabids</taxon>
        <taxon>Fabales</taxon>
        <taxon>Fabaceae</taxon>
        <taxon>Papilionoideae</taxon>
        <taxon>50 kb inversion clade</taxon>
        <taxon>genistoids sensu lato</taxon>
        <taxon>core genistoids</taxon>
        <taxon>Genisteae</taxon>
        <taxon>Lupinus</taxon>
    </lineage>
</organism>
<evidence type="ECO:0000256" key="3">
    <source>
        <dbReference type="ARBA" id="ARBA00023239"/>
    </source>
</evidence>
<keyword evidence="2" id="KW-0479">Metal-binding</keyword>
<dbReference type="SUPFAM" id="SSF48576">
    <property type="entry name" value="Terpenoid synthases"/>
    <property type="match status" value="1"/>
</dbReference>
<sequence length="141" mass="16127">MTEARWLNCKYIPTTEEYINISLVSSGYPLLMTTSYIGMGEIATEKIFKWVTNESKFVKASTTFARLMDDIVSNERIITNAWKDINEECLRPTKVAKPFVMRILNLARFADVIYKGQDNFTHADGVTKTYIQALFVDPVPT</sequence>
<proteinExistence type="predicted"/>
<dbReference type="Pfam" id="PF03936">
    <property type="entry name" value="Terpene_synth_C"/>
    <property type="match status" value="1"/>
</dbReference>
<keyword evidence="6" id="KW-1185">Reference proteome</keyword>
<evidence type="ECO:0000313" key="5">
    <source>
        <dbReference type="EMBL" id="CAL0323291.1"/>
    </source>
</evidence>
<protein>
    <recommendedName>
        <fullName evidence="4">Terpene synthase metal-binding domain-containing protein</fullName>
    </recommendedName>
</protein>
<evidence type="ECO:0000313" key="6">
    <source>
        <dbReference type="Proteomes" id="UP001497480"/>
    </source>
</evidence>
<dbReference type="PANTHER" id="PTHR31225:SF221">
    <property type="entry name" value="(-)-GERMACRENE D SYNTHASE"/>
    <property type="match status" value="1"/>
</dbReference>
<evidence type="ECO:0000256" key="1">
    <source>
        <dbReference type="ARBA" id="ARBA00001946"/>
    </source>
</evidence>
<name>A0AAV1XNZ1_LUPLU</name>
<feature type="domain" description="Terpene synthase metal-binding" evidence="4">
    <location>
        <begin position="1"/>
        <end position="76"/>
    </location>
</feature>
<dbReference type="GO" id="GO:0016114">
    <property type="term" value="P:terpenoid biosynthetic process"/>
    <property type="evidence" value="ECO:0007669"/>
    <property type="project" value="InterPro"/>
</dbReference>
<evidence type="ECO:0000256" key="2">
    <source>
        <dbReference type="ARBA" id="ARBA00022723"/>
    </source>
</evidence>
<comment type="cofactor">
    <cofactor evidence="1">
        <name>Mg(2+)</name>
        <dbReference type="ChEBI" id="CHEBI:18420"/>
    </cofactor>
</comment>